<feature type="region of interest" description="Disordered" evidence="1">
    <location>
        <begin position="28"/>
        <end position="55"/>
    </location>
</feature>
<evidence type="ECO:0000313" key="3">
    <source>
        <dbReference type="Proteomes" id="UP001497480"/>
    </source>
</evidence>
<evidence type="ECO:0000256" key="1">
    <source>
        <dbReference type="SAM" id="MobiDB-lite"/>
    </source>
</evidence>
<evidence type="ECO:0000313" key="2">
    <source>
        <dbReference type="EMBL" id="CAL0314099.1"/>
    </source>
</evidence>
<sequence length="55" mass="5919">MSKTTCLCSPTTHGGSLRCRLHRAPSLQKTKSFDSPPGHHHHAFIVHATGDANKG</sequence>
<reference evidence="2 3" key="1">
    <citation type="submission" date="2024-03" db="EMBL/GenBank/DDBJ databases">
        <authorList>
            <person name="Martinez-Hernandez J."/>
        </authorList>
    </citation>
    <scope>NUCLEOTIDE SEQUENCE [LARGE SCALE GENOMIC DNA]</scope>
</reference>
<dbReference type="EMBL" id="CAXHTB010000010">
    <property type="protein sequence ID" value="CAL0314099.1"/>
    <property type="molecule type" value="Genomic_DNA"/>
</dbReference>
<dbReference type="AlphaFoldDB" id="A0AAV1WYJ9"/>
<name>A0AAV1WYJ9_LUPLU</name>
<gene>
    <name evidence="2" type="ORF">LLUT_LOCUS15159</name>
</gene>
<accession>A0AAV1WYJ9</accession>
<comment type="caution">
    <text evidence="2">The sequence shown here is derived from an EMBL/GenBank/DDBJ whole genome shotgun (WGS) entry which is preliminary data.</text>
</comment>
<keyword evidence="3" id="KW-1185">Reference proteome</keyword>
<proteinExistence type="predicted"/>
<dbReference type="Proteomes" id="UP001497480">
    <property type="component" value="Unassembled WGS sequence"/>
</dbReference>
<organism evidence="2 3">
    <name type="scientific">Lupinus luteus</name>
    <name type="common">European yellow lupine</name>
    <dbReference type="NCBI Taxonomy" id="3873"/>
    <lineage>
        <taxon>Eukaryota</taxon>
        <taxon>Viridiplantae</taxon>
        <taxon>Streptophyta</taxon>
        <taxon>Embryophyta</taxon>
        <taxon>Tracheophyta</taxon>
        <taxon>Spermatophyta</taxon>
        <taxon>Magnoliopsida</taxon>
        <taxon>eudicotyledons</taxon>
        <taxon>Gunneridae</taxon>
        <taxon>Pentapetalae</taxon>
        <taxon>rosids</taxon>
        <taxon>fabids</taxon>
        <taxon>Fabales</taxon>
        <taxon>Fabaceae</taxon>
        <taxon>Papilionoideae</taxon>
        <taxon>50 kb inversion clade</taxon>
        <taxon>genistoids sensu lato</taxon>
        <taxon>core genistoids</taxon>
        <taxon>Genisteae</taxon>
        <taxon>Lupinus</taxon>
    </lineage>
</organism>
<protein>
    <submittedName>
        <fullName evidence="2">Uncharacterized protein</fullName>
    </submittedName>
</protein>